<dbReference type="RefSeq" id="WP_249699574.1">
    <property type="nucleotide sequence ID" value="NZ_JAMFLX010000012.1"/>
</dbReference>
<accession>A0ABT0PG68</accession>
<evidence type="ECO:0000256" key="1">
    <source>
        <dbReference type="SAM" id="Phobius"/>
    </source>
</evidence>
<protein>
    <submittedName>
        <fullName evidence="2">Uncharacterized protein</fullName>
    </submittedName>
</protein>
<evidence type="ECO:0000313" key="3">
    <source>
        <dbReference type="Proteomes" id="UP001203338"/>
    </source>
</evidence>
<comment type="caution">
    <text evidence="2">The sequence shown here is derived from an EMBL/GenBank/DDBJ whole genome shotgun (WGS) entry which is preliminary data.</text>
</comment>
<keyword evidence="1" id="KW-0812">Transmembrane</keyword>
<dbReference type="Proteomes" id="UP001203338">
    <property type="component" value="Unassembled WGS sequence"/>
</dbReference>
<organism evidence="2 3">
    <name type="scientific">Parendozoicomonas callyspongiae</name>
    <dbReference type="NCBI Taxonomy" id="2942213"/>
    <lineage>
        <taxon>Bacteria</taxon>
        <taxon>Pseudomonadati</taxon>
        <taxon>Pseudomonadota</taxon>
        <taxon>Gammaproteobacteria</taxon>
        <taxon>Oceanospirillales</taxon>
        <taxon>Endozoicomonadaceae</taxon>
        <taxon>Parendozoicomonas</taxon>
    </lineage>
</organism>
<reference evidence="2 3" key="1">
    <citation type="submission" date="2022-05" db="EMBL/GenBank/DDBJ databases">
        <authorList>
            <person name="Park J.-S."/>
        </authorList>
    </citation>
    <scope>NUCLEOTIDE SEQUENCE [LARGE SCALE GENOMIC DNA]</scope>
    <source>
        <strain evidence="2 3">2012CJ34-2</strain>
    </source>
</reference>
<feature type="transmembrane region" description="Helical" evidence="1">
    <location>
        <begin position="12"/>
        <end position="30"/>
    </location>
</feature>
<keyword evidence="1" id="KW-0472">Membrane</keyword>
<evidence type="ECO:0000313" key="2">
    <source>
        <dbReference type="EMBL" id="MCL6270369.1"/>
    </source>
</evidence>
<keyword evidence="1" id="KW-1133">Transmembrane helix</keyword>
<gene>
    <name evidence="2" type="ORF">M3P05_10600</name>
</gene>
<name>A0ABT0PG68_9GAMM</name>
<keyword evidence="3" id="KW-1185">Reference proteome</keyword>
<proteinExistence type="predicted"/>
<dbReference type="EMBL" id="JAMFLX010000012">
    <property type="protein sequence ID" value="MCL6270369.1"/>
    <property type="molecule type" value="Genomic_DNA"/>
</dbReference>
<sequence length="386" mass="42848">MLAKAEPRTWGWAIKTLSFAFSLFVSGYALSTGVSFTRYEYTPSGGESTLAVQMAQMSLSGASSGNYGHLTPLAKMSVDPLIDETTSHAHAYWTSSRTDGKPRIVTRDVERHAVFSGESKAGKPRWIVYEDVAPSWDFPDSMHSRKIGEAWNELGKGHTTSELLSEGYVLQHDEQSKSPASDIPDLVNLRVSYFFAKVKTYLDRDSLTLRRKYDRLKELVAKQLEMWQKHPVLDDIAGDEVIEMSLLFAKVPKARSYTDLPGLSKGASAERAVHERHCIGFETKRRNKITAVIEVRWDILAGKEHLCSQEDLTSEGIQLAGSSEKLRDEREKHTSKAQKMNTAHLRQAGLSSSAIPVTKTAVSDGHTAVSLEVPVTGTYTATKQSR</sequence>